<dbReference type="InterPro" id="IPR010473">
    <property type="entry name" value="GTPase-bd"/>
</dbReference>
<dbReference type="SMART" id="SM01139">
    <property type="entry name" value="Drf_FH3"/>
    <property type="match status" value="1"/>
</dbReference>
<evidence type="ECO:0000313" key="3">
    <source>
        <dbReference type="EMBL" id="TRY74025.1"/>
    </source>
</evidence>
<feature type="compositionally biased region" description="Basic residues" evidence="1">
    <location>
        <begin position="455"/>
        <end position="465"/>
    </location>
</feature>
<feature type="compositionally biased region" description="Polar residues" evidence="1">
    <location>
        <begin position="429"/>
        <end position="453"/>
    </location>
</feature>
<dbReference type="SUPFAM" id="SSF48371">
    <property type="entry name" value="ARM repeat"/>
    <property type="match status" value="1"/>
</dbReference>
<feature type="compositionally biased region" description="Basic and acidic residues" evidence="1">
    <location>
        <begin position="610"/>
        <end position="621"/>
    </location>
</feature>
<dbReference type="InterPro" id="IPR043592">
    <property type="entry name" value="FMNL_animal"/>
</dbReference>
<dbReference type="EMBL" id="VCGU01000007">
    <property type="protein sequence ID" value="TRY74025.1"/>
    <property type="molecule type" value="Genomic_DNA"/>
</dbReference>
<dbReference type="STRING" id="6832.A0A553P8K0"/>
<feature type="compositionally biased region" description="Polar residues" evidence="1">
    <location>
        <begin position="478"/>
        <end position="494"/>
    </location>
</feature>
<name>A0A553P8K0_TIGCA</name>
<dbReference type="GO" id="GO:0016477">
    <property type="term" value="P:cell migration"/>
    <property type="evidence" value="ECO:0007669"/>
    <property type="project" value="TreeGrafter"/>
</dbReference>
<dbReference type="GO" id="GO:0008360">
    <property type="term" value="P:regulation of cell shape"/>
    <property type="evidence" value="ECO:0007669"/>
    <property type="project" value="TreeGrafter"/>
</dbReference>
<dbReference type="InterPro" id="IPR014768">
    <property type="entry name" value="GBD/FH3_dom"/>
</dbReference>
<evidence type="ECO:0000259" key="2">
    <source>
        <dbReference type="PROSITE" id="PS51232"/>
    </source>
</evidence>
<dbReference type="GO" id="GO:0051015">
    <property type="term" value="F:actin filament binding"/>
    <property type="evidence" value="ECO:0007669"/>
    <property type="project" value="TreeGrafter"/>
</dbReference>
<dbReference type="InterPro" id="IPR010472">
    <property type="entry name" value="FH3_dom"/>
</dbReference>
<dbReference type="InterPro" id="IPR016024">
    <property type="entry name" value="ARM-type_fold"/>
</dbReference>
<sequence length="1285" mass="142174">MDAISSKSSSASVTHFEDFADFGPHSPEHHERRPPLYNAEDYVTALKKFCKLTGLQMYLGDADSSSLGPFGSSSISTPAPGGGNANNAFVNHQNRKNKKLAGGSKAEDARNYANPTMSQDPTEMGLRQFGTVSELLAKLKADLNLSFPSFLREFISEPNDGVTLLLDLLKAVQLSQTNITGSLNQLGSRANHVMFKRALSDEFEALLCLKICARSEDGALKLVDHPSGLFTIAVCVMSNYSRSRILSLQLLSRLCDMPAGHKQVSDAISMLRLRFGEPVRFKFLVGMLNSYNSSMFQVACLRFLNRFVETSRDARERIMIQTELEEAGFDILPLKKFLLQTTNTRSSDYLREELNRWSNNYVDVNNLVRKLLEAERANKKLREDLSQLKEKHRGCEDDRSRSQSTVDRLRDCCDKLQTEIDRRVKRGSRSSPPGDQLNERQSLSSSSITANGVSKSKKSSRHSSKTRSSDENFGMPFKSQTTIPSSSVQSQMHSQDIVVPTASVDGMEEADEEIDEVLLLLPTSNFDLDSQPTKERGKGPRYIHPSVNISDEAGSMVTVLATDGYTCITSPVPGPETQTLRSNQGSSNESQRPSQNAIGCSGDSGLSSDHSVKSASPEHHGSLKSSSSESDKSSLSEEGVTHDQLESEDDEDHLNEEIDVMYAERNVLQEEATTVESERISISRFRQRFCPSTNESTKSNKTNSSSDIKRSNHRSGSSVGSQFYPPNSTEKPSYQRHASNSLENRFNQRRHSEGIDSNEDPDEDIVPRRTSRPPMRSKSSVSAMQHRRPMSSPPQHKKYQQTIQTGFKTTTETDRKTDDTKREMIYLDDLTDGETSDGTHSLKEDEVEEDEEGEGETGGPAAVELHEDGPIQDFMSSNTNTLETMSARSFGFVKPSPIQRENEFANRLRRHKSFFTPSTNNREGPKLWMGPQNPMAIANRKGLLPRRSESFHHSRSLGEFDSNIMSGPRPFHPLDGAEGKNQLLRSADWDLRSSSPNNRSGFFSTNLGPKSVSQWGFGMQDSRHSPNGRSGGSDDGQQDYDWRQDTPFWNKKGRWARPSPTKKAVEEAWVSAQPSPTPPPLHIHPQNGGLGPIPAPPPLGTTNRVPMGWPGQFPHQGPLLGGHRKMGPFYPSFPVPGVNITHKNMFLPHGPVPFTSSYKSFVPAAQSSPAASFSGSSGSNKVKVNPLRNTLDMDLGPLSDGVNRLEITELSDEELLECPSPDYSTMHTGHVSSSTSPTHSVNTVIRKGGSGGMACDPQYPLHPHHLQHHQGSQSKKILDMPSGLY</sequence>
<feature type="compositionally biased region" description="Low complexity" evidence="1">
    <location>
        <begin position="692"/>
        <end position="706"/>
    </location>
</feature>
<dbReference type="Pfam" id="PF06367">
    <property type="entry name" value="Drf_FH3"/>
    <property type="match status" value="1"/>
</dbReference>
<feature type="compositionally biased region" description="Basic residues" evidence="1">
    <location>
        <begin position="785"/>
        <end position="799"/>
    </location>
</feature>
<feature type="compositionally biased region" description="Basic and acidic residues" evidence="1">
    <location>
        <begin position="629"/>
        <end position="645"/>
    </location>
</feature>
<feature type="compositionally biased region" description="Basic and acidic residues" evidence="1">
    <location>
        <begin position="811"/>
        <end position="825"/>
    </location>
</feature>
<feature type="compositionally biased region" description="Polar residues" evidence="1">
    <location>
        <begin position="576"/>
        <end position="609"/>
    </location>
</feature>
<feature type="compositionally biased region" description="Polar residues" evidence="1">
    <location>
        <begin position="714"/>
        <end position="745"/>
    </location>
</feature>
<feature type="region of interest" description="Disordered" evidence="1">
    <location>
        <begin position="1259"/>
        <end position="1285"/>
    </location>
</feature>
<gene>
    <name evidence="3" type="ORF">TCAL_01540</name>
</gene>
<feature type="domain" description="GBD/FH3" evidence="2">
    <location>
        <begin position="58"/>
        <end position="449"/>
    </location>
</feature>
<accession>A0A553P8K0</accession>
<feature type="region of interest" description="Disordered" evidence="1">
    <location>
        <begin position="526"/>
        <end position="547"/>
    </location>
</feature>
<dbReference type="PROSITE" id="PS51232">
    <property type="entry name" value="GBD_FH3"/>
    <property type="match status" value="1"/>
</dbReference>
<dbReference type="SMART" id="SM01140">
    <property type="entry name" value="Drf_GBD"/>
    <property type="match status" value="1"/>
</dbReference>
<comment type="caution">
    <text evidence="3">The sequence shown here is derived from an EMBL/GenBank/DDBJ whole genome shotgun (WGS) entry which is preliminary data.</text>
</comment>
<feature type="region of interest" description="Disordered" evidence="1">
    <location>
        <begin position="69"/>
        <end position="123"/>
    </location>
</feature>
<feature type="region of interest" description="Disordered" evidence="1">
    <location>
        <begin position="568"/>
        <end position="652"/>
    </location>
</feature>
<feature type="region of interest" description="Disordered" evidence="1">
    <location>
        <begin position="423"/>
        <end position="494"/>
    </location>
</feature>
<protein>
    <recommendedName>
        <fullName evidence="2">GBD/FH3 domain-containing protein</fullName>
    </recommendedName>
</protein>
<evidence type="ECO:0000256" key="1">
    <source>
        <dbReference type="SAM" id="MobiDB-lite"/>
    </source>
</evidence>
<dbReference type="InterPro" id="IPR011989">
    <property type="entry name" value="ARM-like"/>
</dbReference>
<dbReference type="PANTHER" id="PTHR45857:SF9">
    <property type="entry name" value="MULTIPLE WING HAIRS, ISOFORM C"/>
    <property type="match status" value="1"/>
</dbReference>
<reference evidence="3 4" key="1">
    <citation type="journal article" date="2018" name="Nat. Ecol. Evol.">
        <title>Genomic signatures of mitonuclear coevolution across populations of Tigriopus californicus.</title>
        <authorList>
            <person name="Barreto F.S."/>
            <person name="Watson E.T."/>
            <person name="Lima T.G."/>
            <person name="Willett C.S."/>
            <person name="Edmands S."/>
            <person name="Li W."/>
            <person name="Burton R.S."/>
        </authorList>
    </citation>
    <scope>NUCLEOTIDE SEQUENCE [LARGE SCALE GENOMIC DNA]</scope>
    <source>
        <strain evidence="3 4">San Diego</strain>
    </source>
</reference>
<dbReference type="Gene3D" id="1.25.10.10">
    <property type="entry name" value="Leucine-rich Repeat Variant"/>
    <property type="match status" value="1"/>
</dbReference>
<keyword evidence="4" id="KW-1185">Reference proteome</keyword>
<organism evidence="3 4">
    <name type="scientific">Tigriopus californicus</name>
    <name type="common">Marine copepod</name>
    <dbReference type="NCBI Taxonomy" id="6832"/>
    <lineage>
        <taxon>Eukaryota</taxon>
        <taxon>Metazoa</taxon>
        <taxon>Ecdysozoa</taxon>
        <taxon>Arthropoda</taxon>
        <taxon>Crustacea</taxon>
        <taxon>Multicrustacea</taxon>
        <taxon>Hexanauplia</taxon>
        <taxon>Copepoda</taxon>
        <taxon>Harpacticoida</taxon>
        <taxon>Harpacticidae</taxon>
        <taxon>Tigriopus</taxon>
    </lineage>
</organism>
<dbReference type="PANTHER" id="PTHR45857">
    <property type="entry name" value="FORMIN-LIKE PROTEIN"/>
    <property type="match status" value="1"/>
</dbReference>
<dbReference type="GO" id="GO:0005829">
    <property type="term" value="C:cytosol"/>
    <property type="evidence" value="ECO:0007669"/>
    <property type="project" value="TreeGrafter"/>
</dbReference>
<dbReference type="Proteomes" id="UP000318571">
    <property type="component" value="Chromosome 3"/>
</dbReference>
<dbReference type="GO" id="GO:0031267">
    <property type="term" value="F:small GTPase binding"/>
    <property type="evidence" value="ECO:0007669"/>
    <property type="project" value="InterPro"/>
</dbReference>
<feature type="region of interest" description="Disordered" evidence="1">
    <location>
        <begin position="1013"/>
        <end position="1093"/>
    </location>
</feature>
<dbReference type="GO" id="GO:0030866">
    <property type="term" value="P:cortical actin cytoskeleton organization"/>
    <property type="evidence" value="ECO:0007669"/>
    <property type="project" value="TreeGrafter"/>
</dbReference>
<feature type="region of interest" description="Disordered" evidence="1">
    <location>
        <begin position="388"/>
        <end position="408"/>
    </location>
</feature>
<feature type="region of interest" description="Disordered" evidence="1">
    <location>
        <begin position="959"/>
        <end position="978"/>
    </location>
</feature>
<evidence type="ECO:0000313" key="4">
    <source>
        <dbReference type="Proteomes" id="UP000318571"/>
    </source>
</evidence>
<feature type="region of interest" description="Disordered" evidence="1">
    <location>
        <begin position="671"/>
        <end position="864"/>
    </location>
</feature>
<proteinExistence type="predicted"/>
<feature type="compositionally biased region" description="Acidic residues" evidence="1">
    <location>
        <begin position="845"/>
        <end position="855"/>
    </location>
</feature>